<evidence type="ECO:0000313" key="12">
    <source>
        <dbReference type="EMBL" id="UZW76668.1"/>
    </source>
</evidence>
<name>A0A9E8HQ44_9ALTE</name>
<evidence type="ECO:0000313" key="13">
    <source>
        <dbReference type="Proteomes" id="UP001164472"/>
    </source>
</evidence>
<gene>
    <name evidence="10 12" type="primary">cmk</name>
    <name evidence="12" type="ORF">NNL22_08830</name>
</gene>
<dbReference type="HAMAP" id="MF_00238">
    <property type="entry name" value="Cytidyl_kinase_type1"/>
    <property type="match status" value="1"/>
</dbReference>
<dbReference type="PANTHER" id="PTHR21299:SF2">
    <property type="entry name" value="CYTIDYLATE KINASE"/>
    <property type="match status" value="1"/>
</dbReference>
<keyword evidence="13" id="KW-1185">Reference proteome</keyword>
<dbReference type="AlphaFoldDB" id="A0A9E8HQ44"/>
<dbReference type="EC" id="2.7.4.25" evidence="10"/>
<evidence type="ECO:0000256" key="2">
    <source>
        <dbReference type="ARBA" id="ARBA00009427"/>
    </source>
</evidence>
<feature type="binding site" evidence="10">
    <location>
        <begin position="14"/>
        <end position="22"/>
    </location>
    <ligand>
        <name>ATP</name>
        <dbReference type="ChEBI" id="CHEBI:30616"/>
    </ligand>
</feature>
<evidence type="ECO:0000256" key="1">
    <source>
        <dbReference type="ARBA" id="ARBA00004496"/>
    </source>
</evidence>
<dbReference type="Proteomes" id="UP001164472">
    <property type="component" value="Chromosome"/>
</dbReference>
<dbReference type="PANTHER" id="PTHR21299">
    <property type="entry name" value="CYTIDYLATE KINASE/PANTOATE-BETA-ALANINE LIGASE"/>
    <property type="match status" value="1"/>
</dbReference>
<dbReference type="Pfam" id="PF02224">
    <property type="entry name" value="Cytidylate_kin"/>
    <property type="match status" value="1"/>
</dbReference>
<dbReference type="SUPFAM" id="SSF52540">
    <property type="entry name" value="P-loop containing nucleoside triphosphate hydrolases"/>
    <property type="match status" value="1"/>
</dbReference>
<comment type="catalytic activity">
    <reaction evidence="9 10">
        <text>CMP + ATP = CDP + ADP</text>
        <dbReference type="Rhea" id="RHEA:11600"/>
        <dbReference type="ChEBI" id="CHEBI:30616"/>
        <dbReference type="ChEBI" id="CHEBI:58069"/>
        <dbReference type="ChEBI" id="CHEBI:60377"/>
        <dbReference type="ChEBI" id="CHEBI:456216"/>
        <dbReference type="EC" id="2.7.4.25"/>
    </reaction>
</comment>
<feature type="domain" description="Cytidylate kinase" evidence="11">
    <location>
        <begin position="10"/>
        <end position="225"/>
    </location>
</feature>
<keyword evidence="7 10" id="KW-0067">ATP-binding</keyword>
<comment type="catalytic activity">
    <reaction evidence="8 10">
        <text>dCMP + ATP = dCDP + ADP</text>
        <dbReference type="Rhea" id="RHEA:25094"/>
        <dbReference type="ChEBI" id="CHEBI:30616"/>
        <dbReference type="ChEBI" id="CHEBI:57566"/>
        <dbReference type="ChEBI" id="CHEBI:58593"/>
        <dbReference type="ChEBI" id="CHEBI:456216"/>
        <dbReference type="EC" id="2.7.4.25"/>
    </reaction>
</comment>
<evidence type="ECO:0000256" key="7">
    <source>
        <dbReference type="ARBA" id="ARBA00022840"/>
    </source>
</evidence>
<comment type="similarity">
    <text evidence="2 10">Belongs to the cytidylate kinase family. Type 1 subfamily.</text>
</comment>
<dbReference type="RefSeq" id="WP_251812393.1">
    <property type="nucleotide sequence ID" value="NZ_CP101527.1"/>
</dbReference>
<proteinExistence type="inferred from homology"/>
<reference evidence="12" key="1">
    <citation type="submission" date="2022-07" db="EMBL/GenBank/DDBJ databases">
        <title>Alkalimarinus sp. nov., isolated from gut of a Alitta virens.</title>
        <authorList>
            <person name="Yang A.I."/>
            <person name="Shin N.-R."/>
        </authorList>
    </citation>
    <scope>NUCLEOTIDE SEQUENCE</scope>
    <source>
        <strain evidence="12">FA028</strain>
    </source>
</reference>
<dbReference type="GO" id="GO:0006220">
    <property type="term" value="P:pyrimidine nucleotide metabolic process"/>
    <property type="evidence" value="ECO:0007669"/>
    <property type="project" value="UniProtKB-UniRule"/>
</dbReference>
<keyword evidence="3 10" id="KW-0963">Cytoplasm</keyword>
<evidence type="ECO:0000256" key="3">
    <source>
        <dbReference type="ARBA" id="ARBA00022490"/>
    </source>
</evidence>
<dbReference type="NCBIfam" id="TIGR00017">
    <property type="entry name" value="cmk"/>
    <property type="match status" value="1"/>
</dbReference>
<evidence type="ECO:0000256" key="4">
    <source>
        <dbReference type="ARBA" id="ARBA00022679"/>
    </source>
</evidence>
<evidence type="ECO:0000256" key="9">
    <source>
        <dbReference type="ARBA" id="ARBA00048478"/>
    </source>
</evidence>
<dbReference type="InterPro" id="IPR011994">
    <property type="entry name" value="Cytidylate_kinase_dom"/>
</dbReference>
<protein>
    <recommendedName>
        <fullName evidence="10">Cytidylate kinase</fullName>
        <shortName evidence="10">CK</shortName>
        <ecNumber evidence="10">2.7.4.25</ecNumber>
    </recommendedName>
    <alternativeName>
        <fullName evidence="10">Cytidine monophosphate kinase</fullName>
        <shortName evidence="10">CMP kinase</shortName>
    </alternativeName>
</protein>
<sequence length="229" mass="24604">MKQNLSAPVITIDGPSGAGKGTITQLVAKKLGWTLLDSGALYRLTALAAETAGVALEDEQRLSELALSLDVEFVPGDYGEPVNVLLNGNDVTRDIRTETCGNNASKVAPLPSVRAALLQRQRDFQQFPGLVADGRDMGTVVFPDAAIKVFMTASAEERAERRYRQLKDKGEDVKIATLLSEIRERDARDTGRATAPLKPADDAVMLDTTGLGIEEVLAQVLKLVEESIG</sequence>
<evidence type="ECO:0000256" key="8">
    <source>
        <dbReference type="ARBA" id="ARBA00047615"/>
    </source>
</evidence>
<comment type="subcellular location">
    <subcellularLocation>
        <location evidence="1 10">Cytoplasm</location>
    </subcellularLocation>
</comment>
<dbReference type="CDD" id="cd02020">
    <property type="entry name" value="CMPK"/>
    <property type="match status" value="1"/>
</dbReference>
<evidence type="ECO:0000256" key="6">
    <source>
        <dbReference type="ARBA" id="ARBA00022777"/>
    </source>
</evidence>
<accession>A0A9E8HQ44</accession>
<evidence type="ECO:0000256" key="5">
    <source>
        <dbReference type="ARBA" id="ARBA00022741"/>
    </source>
</evidence>
<keyword evidence="6 10" id="KW-0418">Kinase</keyword>
<dbReference type="InterPro" id="IPR027417">
    <property type="entry name" value="P-loop_NTPase"/>
</dbReference>
<dbReference type="InterPro" id="IPR003136">
    <property type="entry name" value="Cytidylate_kin"/>
</dbReference>
<dbReference type="FunFam" id="3.40.50.300:FF:000262">
    <property type="entry name" value="Cytidylate kinase"/>
    <property type="match status" value="1"/>
</dbReference>
<keyword evidence="4 10" id="KW-0808">Transferase</keyword>
<dbReference type="GO" id="GO:0005524">
    <property type="term" value="F:ATP binding"/>
    <property type="evidence" value="ECO:0007669"/>
    <property type="project" value="UniProtKB-UniRule"/>
</dbReference>
<dbReference type="Gene3D" id="3.40.50.300">
    <property type="entry name" value="P-loop containing nucleotide triphosphate hydrolases"/>
    <property type="match status" value="1"/>
</dbReference>
<dbReference type="KEGG" id="asem:NNL22_08830"/>
<dbReference type="GO" id="GO:0005829">
    <property type="term" value="C:cytosol"/>
    <property type="evidence" value="ECO:0007669"/>
    <property type="project" value="TreeGrafter"/>
</dbReference>
<organism evidence="12 13">
    <name type="scientific">Alkalimarinus sediminis</name>
    <dbReference type="NCBI Taxonomy" id="1632866"/>
    <lineage>
        <taxon>Bacteria</taxon>
        <taxon>Pseudomonadati</taxon>
        <taxon>Pseudomonadota</taxon>
        <taxon>Gammaproteobacteria</taxon>
        <taxon>Alteromonadales</taxon>
        <taxon>Alteromonadaceae</taxon>
        <taxon>Alkalimarinus</taxon>
    </lineage>
</organism>
<keyword evidence="5 10" id="KW-0547">Nucleotide-binding</keyword>
<evidence type="ECO:0000256" key="10">
    <source>
        <dbReference type="HAMAP-Rule" id="MF_00238"/>
    </source>
</evidence>
<dbReference type="GO" id="GO:0015949">
    <property type="term" value="P:nucleobase-containing small molecule interconversion"/>
    <property type="evidence" value="ECO:0007669"/>
    <property type="project" value="TreeGrafter"/>
</dbReference>
<dbReference type="EMBL" id="CP101527">
    <property type="protein sequence ID" value="UZW76668.1"/>
    <property type="molecule type" value="Genomic_DNA"/>
</dbReference>
<evidence type="ECO:0000259" key="11">
    <source>
        <dbReference type="Pfam" id="PF02224"/>
    </source>
</evidence>
<dbReference type="GO" id="GO:0036431">
    <property type="term" value="F:dCMP kinase activity"/>
    <property type="evidence" value="ECO:0007669"/>
    <property type="project" value="InterPro"/>
</dbReference>